<comment type="function">
    <text evidence="7">Required for the insertion and/or proper folding and/or complex formation of integral membrane proteins into the membrane. Involved in integration of membrane proteins that insert both dependently and independently of the Sec translocase complex, as well as at least some lipoproteins. Aids folding of multispanning membrane proteins.</text>
</comment>
<reference evidence="16 17" key="1">
    <citation type="submission" date="2018-10" db="EMBL/GenBank/DDBJ databases">
        <title>Corynebacterium macginleyi genome sequencing and assembly of the type strain and two clinical samples.</title>
        <authorList>
            <person name="Bernier A.-M."/>
            <person name="Bernard K."/>
        </authorList>
    </citation>
    <scope>NUCLEOTIDE SEQUENCE [LARGE SCALE GENOMIC DNA]</scope>
    <source>
        <strain evidence="16 17">NML 120205</strain>
    </source>
</reference>
<feature type="transmembrane region" description="Helical" evidence="13">
    <location>
        <begin position="169"/>
        <end position="190"/>
    </location>
</feature>
<comment type="similarity">
    <text evidence="2">Belongs to the OXA1/ALB3/YidC family. Type 1 subfamily.</text>
</comment>
<dbReference type="InterPro" id="IPR028055">
    <property type="entry name" value="YidC/Oxa/ALB_C"/>
</dbReference>
<evidence type="ECO:0000256" key="11">
    <source>
        <dbReference type="ARBA" id="ARBA00033342"/>
    </source>
</evidence>
<name>A0A3M0FWR9_9CORY</name>
<feature type="transmembrane region" description="Helical" evidence="13">
    <location>
        <begin position="28"/>
        <end position="48"/>
    </location>
</feature>
<reference evidence="15 18" key="2">
    <citation type="submission" date="2021-01" db="EMBL/GenBank/DDBJ databases">
        <title>Complete genome sequences of Corynebacterium macginleyi strains isolated from infectious keratitis.</title>
        <authorList>
            <person name="Sagerfors S."/>
            <person name="Poehlein A."/>
            <person name="Soderquist B."/>
            <person name="Bruggemann H."/>
        </authorList>
    </citation>
    <scope>NUCLEOTIDE SEQUENCE [LARGE SCALE GENOMIC DNA]</scope>
    <source>
        <strain evidence="15 18">12T220</strain>
    </source>
</reference>
<dbReference type="EMBL" id="JAACBX020000002">
    <property type="protein sequence ID" value="MBM0244183.1"/>
    <property type="molecule type" value="Genomic_DNA"/>
</dbReference>
<evidence type="ECO:0000313" key="16">
    <source>
        <dbReference type="EMBL" id="RMB57210.1"/>
    </source>
</evidence>
<dbReference type="OrthoDB" id="9780552at2"/>
<sequence length="314" mass="36374">MFEFFMYPVSGIMKFWHWLISGFVDESAAWLVSVFLLVLTVRGIVIPLNWMSLRSARIGALIRPENNDISKEMNRARTTEEMAALIKYQQDLMKSYNYKPAAGCIPPLIMIPVFIGLYQVILRMSKIEQNSKTVGMLNTDDVAAFRETTFYGAPITDFARDHGDLLNPVLIAAIVFTMANSIIALVRGFRTTQFDQKLNRRLFIFMGFLLLFVPFFLWHLAHNGPIPVAIIIYWGCAYWITLIQTIIFEIVLREFYPLTEEVNAMRRESLQNWRNKEKQPTLTKEEKKRVSRLRLEARKYLKSNNQQAGPTASE</sequence>
<keyword evidence="18" id="KW-1185">Reference proteome</keyword>
<evidence type="ECO:0000256" key="13">
    <source>
        <dbReference type="SAM" id="Phobius"/>
    </source>
</evidence>
<evidence type="ECO:0000259" key="14">
    <source>
        <dbReference type="Pfam" id="PF02096"/>
    </source>
</evidence>
<evidence type="ECO:0000256" key="12">
    <source>
        <dbReference type="RuleBase" id="RU003945"/>
    </source>
</evidence>
<evidence type="ECO:0000313" key="15">
    <source>
        <dbReference type="EMBL" id="MBM0244183.1"/>
    </source>
</evidence>
<dbReference type="RefSeq" id="WP_121912179.1">
    <property type="nucleotide sequence ID" value="NZ_CP068291.1"/>
</dbReference>
<dbReference type="GeneID" id="92747207"/>
<dbReference type="GO" id="GO:0032977">
    <property type="term" value="F:membrane insertase activity"/>
    <property type="evidence" value="ECO:0007669"/>
    <property type="project" value="InterPro"/>
</dbReference>
<feature type="transmembrane region" description="Helical" evidence="13">
    <location>
        <begin position="226"/>
        <end position="248"/>
    </location>
</feature>
<keyword evidence="5 13" id="KW-1133">Transmembrane helix</keyword>
<dbReference type="AlphaFoldDB" id="A0A3M0FWR9"/>
<evidence type="ECO:0000313" key="18">
    <source>
        <dbReference type="Proteomes" id="UP001518680"/>
    </source>
</evidence>
<organism evidence="16 17">
    <name type="scientific">Corynebacterium macginleyi</name>
    <dbReference type="NCBI Taxonomy" id="38290"/>
    <lineage>
        <taxon>Bacteria</taxon>
        <taxon>Bacillati</taxon>
        <taxon>Actinomycetota</taxon>
        <taxon>Actinomycetes</taxon>
        <taxon>Mycobacteriales</taxon>
        <taxon>Corynebacteriaceae</taxon>
        <taxon>Corynebacterium</taxon>
    </lineage>
</organism>
<evidence type="ECO:0000256" key="6">
    <source>
        <dbReference type="ARBA" id="ARBA00023136"/>
    </source>
</evidence>
<comment type="subcellular location">
    <subcellularLocation>
        <location evidence="1 12">Membrane</location>
        <topology evidence="1 12">Multi-pass membrane protein</topology>
    </subcellularLocation>
</comment>
<comment type="caution">
    <text evidence="16">The sequence shown here is derived from an EMBL/GenBank/DDBJ whole genome shotgun (WGS) entry which is preliminary data.</text>
</comment>
<dbReference type="Proteomes" id="UP000270649">
    <property type="component" value="Unassembled WGS sequence"/>
</dbReference>
<gene>
    <name evidence="16" type="primary">yidC</name>
    <name evidence="16" type="ORF">D9543_10020</name>
    <name evidence="15" type="ORF">GWO63_007905</name>
</gene>
<keyword evidence="6 13" id="KW-0472">Membrane</keyword>
<evidence type="ECO:0000256" key="1">
    <source>
        <dbReference type="ARBA" id="ARBA00004141"/>
    </source>
</evidence>
<dbReference type="PANTHER" id="PTHR12428:SF65">
    <property type="entry name" value="CYTOCHROME C OXIDASE ASSEMBLY PROTEIN COX18, MITOCHONDRIAL"/>
    <property type="match status" value="1"/>
</dbReference>
<dbReference type="PANTHER" id="PTHR12428">
    <property type="entry name" value="OXA1"/>
    <property type="match status" value="1"/>
</dbReference>
<dbReference type="NCBIfam" id="TIGR03592">
    <property type="entry name" value="yidC_oxa1_cterm"/>
    <property type="match status" value="1"/>
</dbReference>
<feature type="domain" description="Membrane insertase YidC/Oxa/ALB C-terminal" evidence="14">
    <location>
        <begin position="30"/>
        <end position="248"/>
    </location>
</feature>
<evidence type="ECO:0000256" key="9">
    <source>
        <dbReference type="ARBA" id="ARBA00031538"/>
    </source>
</evidence>
<dbReference type="EMBL" id="REGC01000016">
    <property type="protein sequence ID" value="RMB57210.1"/>
    <property type="molecule type" value="Genomic_DNA"/>
</dbReference>
<evidence type="ECO:0000256" key="3">
    <source>
        <dbReference type="ARBA" id="ARBA00015325"/>
    </source>
</evidence>
<dbReference type="GO" id="GO:0051205">
    <property type="term" value="P:protein insertion into membrane"/>
    <property type="evidence" value="ECO:0007669"/>
    <property type="project" value="TreeGrafter"/>
</dbReference>
<evidence type="ECO:0000256" key="10">
    <source>
        <dbReference type="ARBA" id="ARBA00033245"/>
    </source>
</evidence>
<feature type="transmembrane region" description="Helical" evidence="13">
    <location>
        <begin position="202"/>
        <end position="220"/>
    </location>
</feature>
<dbReference type="Pfam" id="PF02096">
    <property type="entry name" value="60KD_IMP"/>
    <property type="match status" value="1"/>
</dbReference>
<proteinExistence type="inferred from homology"/>
<protein>
    <recommendedName>
        <fullName evidence="3">Membrane protein insertase YidC</fullName>
    </recommendedName>
    <alternativeName>
        <fullName evidence="11">Foldase YidC</fullName>
    </alternativeName>
    <alternativeName>
        <fullName evidence="10">Membrane integrase YidC</fullName>
    </alternativeName>
    <alternativeName>
        <fullName evidence="9">Membrane protein YidC</fullName>
    </alternativeName>
</protein>
<dbReference type="GO" id="GO:0016020">
    <property type="term" value="C:membrane"/>
    <property type="evidence" value="ECO:0007669"/>
    <property type="project" value="UniProtKB-SubCell"/>
</dbReference>
<dbReference type="InterPro" id="IPR001708">
    <property type="entry name" value="YidC/ALB3/OXA1/COX18"/>
</dbReference>
<evidence type="ECO:0000256" key="8">
    <source>
        <dbReference type="ARBA" id="ARBA00026028"/>
    </source>
</evidence>
<evidence type="ECO:0000256" key="4">
    <source>
        <dbReference type="ARBA" id="ARBA00022692"/>
    </source>
</evidence>
<comment type="subunit">
    <text evidence="8">Interacts with the Sec translocase complex via SecD. Specifically interacts with transmembrane segments of nascent integral membrane proteins during membrane integration.</text>
</comment>
<keyword evidence="4 12" id="KW-0812">Transmembrane</keyword>
<evidence type="ECO:0000313" key="17">
    <source>
        <dbReference type="Proteomes" id="UP000270649"/>
    </source>
</evidence>
<evidence type="ECO:0000256" key="7">
    <source>
        <dbReference type="ARBA" id="ARBA00025034"/>
    </source>
</evidence>
<accession>A0A3M0FWR9</accession>
<feature type="transmembrane region" description="Helical" evidence="13">
    <location>
        <begin position="101"/>
        <end position="121"/>
    </location>
</feature>
<evidence type="ECO:0000256" key="5">
    <source>
        <dbReference type="ARBA" id="ARBA00022989"/>
    </source>
</evidence>
<evidence type="ECO:0000256" key="2">
    <source>
        <dbReference type="ARBA" id="ARBA00010527"/>
    </source>
</evidence>
<dbReference type="Proteomes" id="UP001518680">
    <property type="component" value="Unassembled WGS sequence"/>
</dbReference>